<reference evidence="1" key="1">
    <citation type="journal article" date="2020" name="Nature">
        <title>Giant virus diversity and host interactions through global metagenomics.</title>
        <authorList>
            <person name="Schulz F."/>
            <person name="Roux S."/>
            <person name="Paez-Espino D."/>
            <person name="Jungbluth S."/>
            <person name="Walsh D.A."/>
            <person name="Denef V.J."/>
            <person name="McMahon K.D."/>
            <person name="Konstantinidis K.T."/>
            <person name="Eloe-Fadrosh E.A."/>
            <person name="Kyrpides N.C."/>
            <person name="Woyke T."/>
        </authorList>
    </citation>
    <scope>NUCLEOTIDE SEQUENCE</scope>
    <source>
        <strain evidence="1">GVMAG-M-3300023184-60</strain>
    </source>
</reference>
<dbReference type="AlphaFoldDB" id="A0A6C0IAA1"/>
<evidence type="ECO:0000313" key="1">
    <source>
        <dbReference type="EMBL" id="QHT89317.1"/>
    </source>
</evidence>
<dbReference type="EMBL" id="MN740139">
    <property type="protein sequence ID" value="QHT89317.1"/>
    <property type="molecule type" value="Genomic_DNA"/>
</dbReference>
<proteinExistence type="predicted"/>
<protein>
    <submittedName>
        <fullName evidence="1">Uncharacterized protein</fullName>
    </submittedName>
</protein>
<sequence>MKELEDRELRKLRELSNKCSANKKVQEYVRDVCFRIKELLIHYSRDTKQDAKKVLEKYLGHTAAPASFSTGQIPAKYITKAIDAGNIRERITLIMNFCMSGCSVILWALEKNKYFTQASIDVLHKRLYNLTGISDIAKINKYMKRCERKGCILPCKFVSLASDGAVSASRLSAYPLNNALREPRVKKIDRYYVKVKDVYPKLSKYELEYIKVNCKYEIKNNNNKLQWISGLQYWEVNEDNFYIKLMRHYKQMVVCGPSGNTDLNLSIFRLFDNFDINLAIFACISQMCNTPDHSPCEILLAALPYGLDDWAIDQDSFKYIYKKLKMYR</sequence>
<accession>A0A6C0IAA1</accession>
<name>A0A6C0IAA1_9ZZZZ</name>
<organism evidence="1">
    <name type="scientific">viral metagenome</name>
    <dbReference type="NCBI Taxonomy" id="1070528"/>
    <lineage>
        <taxon>unclassified sequences</taxon>
        <taxon>metagenomes</taxon>
        <taxon>organismal metagenomes</taxon>
    </lineage>
</organism>